<dbReference type="Pfam" id="PF00903">
    <property type="entry name" value="Glyoxalase"/>
    <property type="match status" value="2"/>
</dbReference>
<evidence type="ECO:0000256" key="1">
    <source>
        <dbReference type="ARBA" id="ARBA00022723"/>
    </source>
</evidence>
<dbReference type="PROSITE" id="PS00934">
    <property type="entry name" value="GLYOXALASE_I_1"/>
    <property type="match status" value="1"/>
</dbReference>
<dbReference type="GO" id="GO:0046872">
    <property type="term" value="F:metal ion binding"/>
    <property type="evidence" value="ECO:0007669"/>
    <property type="project" value="UniProtKB-KW"/>
</dbReference>
<evidence type="ECO:0000313" key="3">
    <source>
        <dbReference type="EMBL" id="MFC7204660.1"/>
    </source>
</evidence>
<gene>
    <name evidence="3" type="ORF">ACFQJC_14165</name>
</gene>
<feature type="domain" description="VOC" evidence="2">
    <location>
        <begin position="16"/>
        <end position="130"/>
    </location>
</feature>
<name>A0ABD5ZH97_9EURY</name>
<dbReference type="PANTHER" id="PTHR43279:SF1">
    <property type="entry name" value="CATECHOL-2,3-DIOXYGENASE"/>
    <property type="match status" value="1"/>
</dbReference>
<sequence>MSDTSSETGVLPAASHLGRIALRVGSLDTLVPFYRDVLGFEVERTDSRATLSAGHNPVVVLDEAPDAPPRARDEAGLFHLAIRVPTRAALGDALRRIRDGAQLSGASDHLVSEALYLRDPEGNGIEVYWDRAKSEWPHNDDGTVAMDTLPLALDDVLDEAAGDDSLPAGTDLGHVHLEVTDLSQSVEFYTEALGMNLRNDTYPSAAFVAAGDYHHHVGLNRWNDRRTGVTDGRGIEWFEVVVPDADALDVVSDALGNAGFDVRTSEEAAVVTDPDGIEVRLIQAD</sequence>
<dbReference type="InterPro" id="IPR018146">
    <property type="entry name" value="Glyoxalase_1_CS"/>
</dbReference>
<keyword evidence="4" id="KW-1185">Reference proteome</keyword>
<keyword evidence="1" id="KW-0479">Metal-binding</keyword>
<dbReference type="RefSeq" id="WP_390224540.1">
    <property type="nucleotide sequence ID" value="NZ_JBHTAA010000005.1"/>
</dbReference>
<dbReference type="SUPFAM" id="SSF54593">
    <property type="entry name" value="Glyoxalase/Bleomycin resistance protein/Dihydroxybiphenyl dioxygenase"/>
    <property type="match status" value="2"/>
</dbReference>
<proteinExistence type="predicted"/>
<feature type="domain" description="VOC" evidence="2">
    <location>
        <begin position="171"/>
        <end position="284"/>
    </location>
</feature>
<dbReference type="AlphaFoldDB" id="A0ABD5ZH97"/>
<dbReference type="Proteomes" id="UP001596481">
    <property type="component" value="Unassembled WGS sequence"/>
</dbReference>
<organism evidence="3 4">
    <name type="scientific">Haloferax namakaokahaiae</name>
    <dbReference type="NCBI Taxonomy" id="1748331"/>
    <lineage>
        <taxon>Archaea</taxon>
        <taxon>Methanobacteriati</taxon>
        <taxon>Methanobacteriota</taxon>
        <taxon>Stenosarchaea group</taxon>
        <taxon>Halobacteria</taxon>
        <taxon>Halobacteriales</taxon>
        <taxon>Haloferacaceae</taxon>
        <taxon>Haloferax</taxon>
    </lineage>
</organism>
<comment type="caution">
    <text evidence="3">The sequence shown here is derived from an EMBL/GenBank/DDBJ whole genome shotgun (WGS) entry which is preliminary data.</text>
</comment>
<accession>A0ABD5ZH97</accession>
<dbReference type="PROSITE" id="PS51819">
    <property type="entry name" value="VOC"/>
    <property type="match status" value="2"/>
</dbReference>
<dbReference type="Gene3D" id="3.10.180.10">
    <property type="entry name" value="2,3-Dihydroxybiphenyl 1,2-Dioxygenase, domain 1"/>
    <property type="match status" value="2"/>
</dbReference>
<dbReference type="PANTHER" id="PTHR43279">
    <property type="entry name" value="CATECHOL-2,3-DIOXYGENASE"/>
    <property type="match status" value="1"/>
</dbReference>
<reference evidence="3 4" key="1">
    <citation type="journal article" date="2019" name="Int. J. Syst. Evol. Microbiol.">
        <title>The Global Catalogue of Microorganisms (GCM) 10K type strain sequencing project: providing services to taxonomists for standard genome sequencing and annotation.</title>
        <authorList>
            <consortium name="The Broad Institute Genomics Platform"/>
            <consortium name="The Broad Institute Genome Sequencing Center for Infectious Disease"/>
            <person name="Wu L."/>
            <person name="Ma J."/>
        </authorList>
    </citation>
    <scope>NUCLEOTIDE SEQUENCE [LARGE SCALE GENOMIC DNA]</scope>
    <source>
        <strain evidence="3 4">DSM 29988</strain>
    </source>
</reference>
<dbReference type="InterPro" id="IPR029068">
    <property type="entry name" value="Glyas_Bleomycin-R_OHBP_Dase"/>
</dbReference>
<dbReference type="EMBL" id="JBHTAA010000005">
    <property type="protein sequence ID" value="MFC7204660.1"/>
    <property type="molecule type" value="Genomic_DNA"/>
</dbReference>
<protein>
    <submittedName>
        <fullName evidence="3">VOC family protein</fullName>
    </submittedName>
</protein>
<evidence type="ECO:0000259" key="2">
    <source>
        <dbReference type="PROSITE" id="PS51819"/>
    </source>
</evidence>
<dbReference type="InterPro" id="IPR004360">
    <property type="entry name" value="Glyas_Fos-R_dOase_dom"/>
</dbReference>
<evidence type="ECO:0000313" key="4">
    <source>
        <dbReference type="Proteomes" id="UP001596481"/>
    </source>
</evidence>
<dbReference type="InterPro" id="IPR037523">
    <property type="entry name" value="VOC_core"/>
</dbReference>